<keyword evidence="1" id="KW-0862">Zinc</keyword>
<sequence length="143" mass="17429">MRRQLPWCGHHSRIPDERVTKRIFFSELQNGKRKQGGQFLRYKDVQKRHMKRCHIEPSKWEDLAANRSEWRRLVRVQVSSFEEERRLKLDTRRDELKVKAHRRHHYNYVNGVLSCDQCGRNFINKIGYCSHVRAHERAHRVNN</sequence>
<evidence type="ECO:0000313" key="3">
    <source>
        <dbReference type="EMBL" id="CAH2106584.1"/>
    </source>
</evidence>
<accession>A0AAU9V5E8</accession>
<proteinExistence type="predicted"/>
<dbReference type="InterPro" id="IPR013087">
    <property type="entry name" value="Znf_C2H2_type"/>
</dbReference>
<gene>
    <name evidence="3" type="ORF">EEDITHA_LOCUS20701</name>
</gene>
<name>A0AAU9V5E8_EUPED</name>
<keyword evidence="4" id="KW-1185">Reference proteome</keyword>
<organism evidence="3 4">
    <name type="scientific">Euphydryas editha</name>
    <name type="common">Edith's checkerspot</name>
    <dbReference type="NCBI Taxonomy" id="104508"/>
    <lineage>
        <taxon>Eukaryota</taxon>
        <taxon>Metazoa</taxon>
        <taxon>Ecdysozoa</taxon>
        <taxon>Arthropoda</taxon>
        <taxon>Hexapoda</taxon>
        <taxon>Insecta</taxon>
        <taxon>Pterygota</taxon>
        <taxon>Neoptera</taxon>
        <taxon>Endopterygota</taxon>
        <taxon>Lepidoptera</taxon>
        <taxon>Glossata</taxon>
        <taxon>Ditrysia</taxon>
        <taxon>Papilionoidea</taxon>
        <taxon>Nymphalidae</taxon>
        <taxon>Nymphalinae</taxon>
        <taxon>Euphydryas</taxon>
    </lineage>
</organism>
<dbReference type="PROSITE" id="PS00028">
    <property type="entry name" value="ZINC_FINGER_C2H2_1"/>
    <property type="match status" value="1"/>
</dbReference>
<evidence type="ECO:0000313" key="4">
    <source>
        <dbReference type="Proteomes" id="UP001153954"/>
    </source>
</evidence>
<dbReference type="EMBL" id="CAKOGL010000029">
    <property type="protein sequence ID" value="CAH2106584.1"/>
    <property type="molecule type" value="Genomic_DNA"/>
</dbReference>
<keyword evidence="1" id="KW-0479">Metal-binding</keyword>
<feature type="domain" description="C2H2-type" evidence="2">
    <location>
        <begin position="113"/>
        <end position="140"/>
    </location>
</feature>
<dbReference type="GO" id="GO:0008270">
    <property type="term" value="F:zinc ion binding"/>
    <property type="evidence" value="ECO:0007669"/>
    <property type="project" value="UniProtKB-KW"/>
</dbReference>
<dbReference type="AlphaFoldDB" id="A0AAU9V5E8"/>
<protein>
    <recommendedName>
        <fullName evidence="2">C2H2-type domain-containing protein</fullName>
    </recommendedName>
</protein>
<reference evidence="3" key="1">
    <citation type="submission" date="2022-03" db="EMBL/GenBank/DDBJ databases">
        <authorList>
            <person name="Tunstrom K."/>
        </authorList>
    </citation>
    <scope>NUCLEOTIDE SEQUENCE</scope>
</reference>
<evidence type="ECO:0000259" key="2">
    <source>
        <dbReference type="PROSITE" id="PS50157"/>
    </source>
</evidence>
<evidence type="ECO:0000256" key="1">
    <source>
        <dbReference type="PROSITE-ProRule" id="PRU00042"/>
    </source>
</evidence>
<dbReference type="PROSITE" id="PS50157">
    <property type="entry name" value="ZINC_FINGER_C2H2_2"/>
    <property type="match status" value="1"/>
</dbReference>
<keyword evidence="1" id="KW-0863">Zinc-finger</keyword>
<dbReference type="Proteomes" id="UP001153954">
    <property type="component" value="Unassembled WGS sequence"/>
</dbReference>
<comment type="caution">
    <text evidence="3">The sequence shown here is derived from an EMBL/GenBank/DDBJ whole genome shotgun (WGS) entry which is preliminary data.</text>
</comment>